<accession>A0A2K3D2H9</accession>
<proteinExistence type="predicted"/>
<gene>
    <name evidence="1" type="ORF">CHLRE_12g511952v5</name>
</gene>
<name>A0A2K3D2H9_CHLRE</name>
<organism evidence="1 2">
    <name type="scientific">Chlamydomonas reinhardtii</name>
    <name type="common">Chlamydomonas smithii</name>
    <dbReference type="NCBI Taxonomy" id="3055"/>
    <lineage>
        <taxon>Eukaryota</taxon>
        <taxon>Viridiplantae</taxon>
        <taxon>Chlorophyta</taxon>
        <taxon>core chlorophytes</taxon>
        <taxon>Chlorophyceae</taxon>
        <taxon>CS clade</taxon>
        <taxon>Chlamydomonadales</taxon>
        <taxon>Chlamydomonadaceae</taxon>
        <taxon>Chlamydomonas</taxon>
    </lineage>
</organism>
<dbReference type="AlphaFoldDB" id="A0A2K3D2H9"/>
<dbReference type="GeneID" id="66055545"/>
<evidence type="ECO:0000313" key="1">
    <source>
        <dbReference type="EMBL" id="PNW74743.1"/>
    </source>
</evidence>
<evidence type="ECO:0000313" key="2">
    <source>
        <dbReference type="Proteomes" id="UP000006906"/>
    </source>
</evidence>
<dbReference type="KEGG" id="cre:CHLRE_12g511952v5"/>
<dbReference type="Proteomes" id="UP000006906">
    <property type="component" value="Chromosome 12"/>
</dbReference>
<dbReference type="EMBL" id="CM008973">
    <property type="protein sequence ID" value="PNW74743.1"/>
    <property type="molecule type" value="Genomic_DNA"/>
</dbReference>
<reference evidence="1 2" key="1">
    <citation type="journal article" date="2007" name="Science">
        <title>The Chlamydomonas genome reveals the evolution of key animal and plant functions.</title>
        <authorList>
            <person name="Merchant S.S."/>
            <person name="Prochnik S.E."/>
            <person name="Vallon O."/>
            <person name="Harris E.H."/>
            <person name="Karpowicz S.J."/>
            <person name="Witman G.B."/>
            <person name="Terry A."/>
            <person name="Salamov A."/>
            <person name="Fritz-Laylin L.K."/>
            <person name="Marechal-Drouard L."/>
            <person name="Marshall W.F."/>
            <person name="Qu L.H."/>
            <person name="Nelson D.R."/>
            <person name="Sanderfoot A.A."/>
            <person name="Spalding M.H."/>
            <person name="Kapitonov V.V."/>
            <person name="Ren Q."/>
            <person name="Ferris P."/>
            <person name="Lindquist E."/>
            <person name="Shapiro H."/>
            <person name="Lucas S.M."/>
            <person name="Grimwood J."/>
            <person name="Schmutz J."/>
            <person name="Cardol P."/>
            <person name="Cerutti H."/>
            <person name="Chanfreau G."/>
            <person name="Chen C.L."/>
            <person name="Cognat V."/>
            <person name="Croft M.T."/>
            <person name="Dent R."/>
            <person name="Dutcher S."/>
            <person name="Fernandez E."/>
            <person name="Fukuzawa H."/>
            <person name="Gonzalez-Ballester D."/>
            <person name="Gonzalez-Halphen D."/>
            <person name="Hallmann A."/>
            <person name="Hanikenne M."/>
            <person name="Hippler M."/>
            <person name="Inwood W."/>
            <person name="Jabbari K."/>
            <person name="Kalanon M."/>
            <person name="Kuras R."/>
            <person name="Lefebvre P.A."/>
            <person name="Lemaire S.D."/>
            <person name="Lobanov A.V."/>
            <person name="Lohr M."/>
            <person name="Manuell A."/>
            <person name="Meier I."/>
            <person name="Mets L."/>
            <person name="Mittag M."/>
            <person name="Mittelmeier T."/>
            <person name="Moroney J.V."/>
            <person name="Moseley J."/>
            <person name="Napoli C."/>
            <person name="Nedelcu A.M."/>
            <person name="Niyogi K."/>
            <person name="Novoselov S.V."/>
            <person name="Paulsen I.T."/>
            <person name="Pazour G."/>
            <person name="Purton S."/>
            <person name="Ral J.P."/>
            <person name="Riano-Pachon D.M."/>
            <person name="Riekhof W."/>
            <person name="Rymarquis L."/>
            <person name="Schroda M."/>
            <person name="Stern D."/>
            <person name="Umen J."/>
            <person name="Willows R."/>
            <person name="Wilson N."/>
            <person name="Zimmer S.L."/>
            <person name="Allmer J."/>
            <person name="Balk J."/>
            <person name="Bisova K."/>
            <person name="Chen C.J."/>
            <person name="Elias M."/>
            <person name="Gendler K."/>
            <person name="Hauser C."/>
            <person name="Lamb M.R."/>
            <person name="Ledford H."/>
            <person name="Long J.C."/>
            <person name="Minagawa J."/>
            <person name="Page M.D."/>
            <person name="Pan J."/>
            <person name="Pootakham W."/>
            <person name="Roje S."/>
            <person name="Rose A."/>
            <person name="Stahlberg E."/>
            <person name="Terauchi A.M."/>
            <person name="Yang P."/>
            <person name="Ball S."/>
            <person name="Bowler C."/>
            <person name="Dieckmann C.L."/>
            <person name="Gladyshev V.N."/>
            <person name="Green P."/>
            <person name="Jorgensen R."/>
            <person name="Mayfield S."/>
            <person name="Mueller-Roeber B."/>
            <person name="Rajamani S."/>
            <person name="Sayre R.T."/>
            <person name="Brokstein P."/>
            <person name="Dubchak I."/>
            <person name="Goodstein D."/>
            <person name="Hornick L."/>
            <person name="Huang Y.W."/>
            <person name="Jhaveri J."/>
            <person name="Luo Y."/>
            <person name="Martinez D."/>
            <person name="Ngau W.C."/>
            <person name="Otillar B."/>
            <person name="Poliakov A."/>
            <person name="Porter A."/>
            <person name="Szajkowski L."/>
            <person name="Werner G."/>
            <person name="Zhou K."/>
            <person name="Grigoriev I.V."/>
            <person name="Rokhsar D.S."/>
            <person name="Grossman A.R."/>
        </authorList>
    </citation>
    <scope>NUCLEOTIDE SEQUENCE [LARGE SCALE GENOMIC DNA]</scope>
    <source>
        <strain evidence="2">CC-503</strain>
    </source>
</reference>
<dbReference type="Gramene" id="PNW74743">
    <property type="protein sequence ID" value="PNW74743"/>
    <property type="gene ID" value="CHLRE_12g511952v5"/>
</dbReference>
<sequence>MVPPWLTRATAKGTPGKGLCEEAAAPSHALCLARVAAPGPSPTQPVCGRFRVVRMHFN</sequence>
<dbReference type="InParanoid" id="A0A2K3D2H9"/>
<keyword evidence="2" id="KW-1185">Reference proteome</keyword>
<dbReference type="RefSeq" id="XP_042918122.1">
    <property type="nucleotide sequence ID" value="XM_043068246.1"/>
</dbReference>
<protein>
    <submittedName>
        <fullName evidence="1">Uncharacterized protein</fullName>
    </submittedName>
</protein>